<evidence type="ECO:0000256" key="1">
    <source>
        <dbReference type="ARBA" id="ARBA00004141"/>
    </source>
</evidence>
<dbReference type="InterPro" id="IPR003825">
    <property type="entry name" value="Colicin-V_CvpA"/>
</dbReference>
<gene>
    <name evidence="6" type="ORF">BTU61_05795</name>
    <name evidence="7" type="ORF">J4854_09080</name>
</gene>
<reference evidence="6" key="1">
    <citation type="submission" date="2016-12" db="EMBL/GenBank/DDBJ databases">
        <title>Draft genome of Streptococcus lactarius CCUG 66490T type strain.</title>
        <authorList>
            <person name="Salva-Serra F."/>
            <person name="Engstrom-Jakobsson H."/>
            <person name="Thorell K."/>
            <person name="Gomila M."/>
            <person name="Gonzales-Siles L."/>
            <person name="Busquets A."/>
            <person name="Jaen-Luchoro D."/>
            <person name="Karlsson R."/>
            <person name="Kristiansson E."/>
            <person name="Moore E."/>
        </authorList>
    </citation>
    <scope>NUCLEOTIDE SEQUENCE</scope>
    <source>
        <strain evidence="6">CCUG 66490</strain>
    </source>
</reference>
<dbReference type="Proteomes" id="UP000676511">
    <property type="component" value="Chromosome"/>
</dbReference>
<evidence type="ECO:0000256" key="2">
    <source>
        <dbReference type="ARBA" id="ARBA00022692"/>
    </source>
</evidence>
<name>A0A9X1BB39_9STRE</name>
<dbReference type="Proteomes" id="UP001138780">
    <property type="component" value="Unassembled WGS sequence"/>
</dbReference>
<dbReference type="AlphaFoldDB" id="A0A9X1BB39"/>
<feature type="transmembrane region" description="Helical" evidence="5">
    <location>
        <begin position="79"/>
        <end position="106"/>
    </location>
</feature>
<evidence type="ECO:0000313" key="7">
    <source>
        <dbReference type="EMBL" id="QUB38685.1"/>
    </source>
</evidence>
<keyword evidence="8" id="KW-1185">Reference proteome</keyword>
<evidence type="ECO:0000256" key="4">
    <source>
        <dbReference type="ARBA" id="ARBA00023136"/>
    </source>
</evidence>
<dbReference type="Pfam" id="PF02674">
    <property type="entry name" value="Colicin_V"/>
    <property type="match status" value="1"/>
</dbReference>
<organism evidence="6 9">
    <name type="scientific">Streptococcus lactarius</name>
    <dbReference type="NCBI Taxonomy" id="684066"/>
    <lineage>
        <taxon>Bacteria</taxon>
        <taxon>Bacillati</taxon>
        <taxon>Bacillota</taxon>
        <taxon>Bacilli</taxon>
        <taxon>Lactobacillales</taxon>
        <taxon>Streptococcaceae</taxon>
        <taxon>Streptococcus</taxon>
    </lineage>
</organism>
<dbReference type="EMBL" id="CP072329">
    <property type="protein sequence ID" value="QUB38685.1"/>
    <property type="molecule type" value="Genomic_DNA"/>
</dbReference>
<dbReference type="RefSeq" id="WP_200772737.1">
    <property type="nucleotide sequence ID" value="NZ_CP072329.1"/>
</dbReference>
<keyword evidence="2 5" id="KW-0812">Transmembrane</keyword>
<dbReference type="EMBL" id="MRXX01000007">
    <property type="protein sequence ID" value="MBK4779716.1"/>
    <property type="molecule type" value="Genomic_DNA"/>
</dbReference>
<dbReference type="PANTHER" id="PTHR37306:SF1">
    <property type="entry name" value="COLICIN V PRODUCTION PROTEIN"/>
    <property type="match status" value="1"/>
</dbReference>
<comment type="subcellular location">
    <subcellularLocation>
        <location evidence="1">Membrane</location>
        <topology evidence="1">Multi-pass membrane protein</topology>
    </subcellularLocation>
</comment>
<sequence length="184" mass="20526">MLTFLILLILAWSFYIGYARGIILQSYYFLVTLVAMLIAAGSYKGLAKVLSLWVPFSSPTQQSVNYFYSNSYLFRLDDIFYAGLAYGLIFALVYLIGRVIGIFMHLIPQPEKLEDRKYQIGAGVIAVVITLLVIQMGLTVLSTIPMPTIQNRLNASGLVRLIILHTPISSSIFHNLWVTAIIGA</sequence>
<protein>
    <submittedName>
        <fullName evidence="6">Colicin V production protein</fullName>
    </submittedName>
    <submittedName>
        <fullName evidence="7">CvpA family protein</fullName>
    </submittedName>
</protein>
<dbReference type="GO" id="GO:0016020">
    <property type="term" value="C:membrane"/>
    <property type="evidence" value="ECO:0007669"/>
    <property type="project" value="UniProtKB-SubCell"/>
</dbReference>
<feature type="transmembrane region" description="Helical" evidence="5">
    <location>
        <begin position="118"/>
        <end position="141"/>
    </location>
</feature>
<evidence type="ECO:0000313" key="6">
    <source>
        <dbReference type="EMBL" id="MBK4779716.1"/>
    </source>
</evidence>
<feature type="transmembrane region" description="Helical" evidence="5">
    <location>
        <begin position="29"/>
        <end position="46"/>
    </location>
</feature>
<evidence type="ECO:0000256" key="3">
    <source>
        <dbReference type="ARBA" id="ARBA00022989"/>
    </source>
</evidence>
<dbReference type="GO" id="GO:0009403">
    <property type="term" value="P:toxin biosynthetic process"/>
    <property type="evidence" value="ECO:0007669"/>
    <property type="project" value="InterPro"/>
</dbReference>
<reference evidence="7 8" key="2">
    <citation type="submission" date="2021-03" db="EMBL/GenBank/DDBJ databases">
        <title>Human Oral Microbial Genomes.</title>
        <authorList>
            <person name="Johnston C.D."/>
            <person name="Chen T."/>
            <person name="Dewhirst F.E."/>
        </authorList>
    </citation>
    <scope>NUCLEOTIDE SEQUENCE [LARGE SCALE GENOMIC DNA]</scope>
    <source>
        <strain evidence="7 8">CCUG 66490</strain>
    </source>
</reference>
<evidence type="ECO:0000313" key="8">
    <source>
        <dbReference type="Proteomes" id="UP000676511"/>
    </source>
</evidence>
<proteinExistence type="predicted"/>
<keyword evidence="4 5" id="KW-0472">Membrane</keyword>
<dbReference type="PANTHER" id="PTHR37306">
    <property type="entry name" value="COLICIN V PRODUCTION PROTEIN"/>
    <property type="match status" value="1"/>
</dbReference>
<evidence type="ECO:0000256" key="5">
    <source>
        <dbReference type="SAM" id="Phobius"/>
    </source>
</evidence>
<accession>A0A9X1BB39</accession>
<feature type="transmembrane region" description="Helical" evidence="5">
    <location>
        <begin position="162"/>
        <end position="182"/>
    </location>
</feature>
<keyword evidence="3 5" id="KW-1133">Transmembrane helix</keyword>
<evidence type="ECO:0000313" key="9">
    <source>
        <dbReference type="Proteomes" id="UP001138780"/>
    </source>
</evidence>